<reference evidence="1" key="1">
    <citation type="submission" date="2021-04" db="EMBL/GenBank/DDBJ databases">
        <title>Dactylosporangium aurantiacum NRRL B-8018 full assembly.</title>
        <authorList>
            <person name="Hartkoorn R.C."/>
            <person name="Beaudoing E."/>
            <person name="Hot D."/>
        </authorList>
    </citation>
    <scope>NUCLEOTIDE SEQUENCE</scope>
    <source>
        <strain evidence="1">NRRL B-8018</strain>
    </source>
</reference>
<dbReference type="InterPro" id="IPR025412">
    <property type="entry name" value="DUF4304"/>
</dbReference>
<evidence type="ECO:0000313" key="2">
    <source>
        <dbReference type="Proteomes" id="UP001058003"/>
    </source>
</evidence>
<dbReference type="EMBL" id="CP073767">
    <property type="protein sequence ID" value="UWZ53382.1"/>
    <property type="molecule type" value="Genomic_DNA"/>
</dbReference>
<proteinExistence type="predicted"/>
<sequence length="184" mass="20184">MHRRPETFPLDGSFHDVTVFVRGREALVPHQAVPAGPPRREHLDTDAGLRGFTGSGRLYRLDDLVFARLGFQSSRWNSVDEVECTVNLMVVGRAHWAGHRAAAPHLPEVPSPGTEYGRHARVWWRRLGHLMPVNGDTWWTVTSHAAAGVADEVVAAVVEDGLPAMPAQRAAVPERAGPGDGVRR</sequence>
<accession>A0A9Q9ML25</accession>
<gene>
    <name evidence="1" type="ORF">Daura_43695</name>
</gene>
<dbReference type="KEGG" id="daur:Daura_43695"/>
<name>A0A9Q9ML25_9ACTN</name>
<evidence type="ECO:0000313" key="1">
    <source>
        <dbReference type="EMBL" id="UWZ53382.1"/>
    </source>
</evidence>
<dbReference type="Pfam" id="PF14137">
    <property type="entry name" value="DUF4304"/>
    <property type="match status" value="1"/>
</dbReference>
<dbReference type="Proteomes" id="UP001058003">
    <property type="component" value="Chromosome"/>
</dbReference>
<dbReference type="AlphaFoldDB" id="A0A9Q9ML25"/>
<dbReference type="RefSeq" id="WP_033362442.1">
    <property type="nucleotide sequence ID" value="NZ_CP073767.1"/>
</dbReference>
<dbReference type="OrthoDB" id="3388630at2"/>
<protein>
    <submittedName>
        <fullName evidence="1">Uncharacterized protein</fullName>
    </submittedName>
</protein>
<keyword evidence="2" id="KW-1185">Reference proteome</keyword>
<organism evidence="1 2">
    <name type="scientific">Dactylosporangium aurantiacum</name>
    <dbReference type="NCBI Taxonomy" id="35754"/>
    <lineage>
        <taxon>Bacteria</taxon>
        <taxon>Bacillati</taxon>
        <taxon>Actinomycetota</taxon>
        <taxon>Actinomycetes</taxon>
        <taxon>Micromonosporales</taxon>
        <taxon>Micromonosporaceae</taxon>
        <taxon>Dactylosporangium</taxon>
    </lineage>
</organism>